<dbReference type="AlphaFoldDB" id="A0A2S6G480"/>
<dbReference type="EMBL" id="PTIT01000009">
    <property type="protein sequence ID" value="PPK51823.1"/>
    <property type="molecule type" value="Genomic_DNA"/>
</dbReference>
<evidence type="ECO:0000256" key="1">
    <source>
        <dbReference type="SAM" id="Coils"/>
    </source>
</evidence>
<keyword evidence="6" id="KW-1185">Reference proteome</keyword>
<reference evidence="3 6" key="1">
    <citation type="submission" date="2018-02" db="EMBL/GenBank/DDBJ databases">
        <title>Deep subsurface shale carbon reservoir microbial communities from Ohio and West Virginia, USA.</title>
        <authorList>
            <person name="Wrighton K."/>
        </authorList>
    </citation>
    <scope>NUCLEOTIDE SEQUENCE [LARGE SCALE GENOMIC DNA]</scope>
    <source>
        <strain evidence="3 6">UTICA-S1B6</strain>
    </source>
</reference>
<accession>A0A2S6G480</accession>
<dbReference type="Pfam" id="PF05137">
    <property type="entry name" value="PilN"/>
    <property type="match status" value="1"/>
</dbReference>
<keyword evidence="2" id="KW-1133">Transmembrane helix</keyword>
<dbReference type="RefSeq" id="WP_104416854.1">
    <property type="nucleotide sequence ID" value="NZ_PTIT01000009.1"/>
</dbReference>
<dbReference type="InterPro" id="IPR052534">
    <property type="entry name" value="Extracell_DNA_Util/SecSys_Comp"/>
</dbReference>
<keyword evidence="1" id="KW-0175">Coiled coil</keyword>
<sequence>MRQTVNLYTAELRPRKQHLNARSALVLVAVVVVALVGAMAFGQWQNQQLQQRAERIERQNSQLQQAIDRMAKEVEARKPDPELEKALARITDTISRRQRLLERVDSLASNNDSGFASRMAALARQVPSQLWLTAIRLESSPPRLGLEGRTRVPERVPLYLEQLGSEAVFAGQTFRDFLLTRPDDEDASGEWVAFRVATHPSKEAGND</sequence>
<dbReference type="EMBL" id="PTIU01000022">
    <property type="protein sequence ID" value="PPK53923.1"/>
    <property type="molecule type" value="Genomic_DNA"/>
</dbReference>
<protein>
    <submittedName>
        <fullName evidence="4">MSHA biogenesis protein MshI</fullName>
    </submittedName>
</protein>
<evidence type="ECO:0000256" key="2">
    <source>
        <dbReference type="SAM" id="Phobius"/>
    </source>
</evidence>
<evidence type="ECO:0000313" key="4">
    <source>
        <dbReference type="EMBL" id="PPK53923.1"/>
    </source>
</evidence>
<dbReference type="OrthoDB" id="6876592at2"/>
<evidence type="ECO:0000313" key="3">
    <source>
        <dbReference type="EMBL" id="PPK51823.1"/>
    </source>
</evidence>
<organism evidence="4 5">
    <name type="scientific">Marinobacter persicus</name>
    <dbReference type="NCBI Taxonomy" id="930118"/>
    <lineage>
        <taxon>Bacteria</taxon>
        <taxon>Pseudomonadati</taxon>
        <taxon>Pseudomonadota</taxon>
        <taxon>Gammaproteobacteria</taxon>
        <taxon>Pseudomonadales</taxon>
        <taxon>Marinobacteraceae</taxon>
        <taxon>Marinobacter</taxon>
    </lineage>
</organism>
<dbReference type="Proteomes" id="UP000239446">
    <property type="component" value="Unassembled WGS sequence"/>
</dbReference>
<dbReference type="InterPro" id="IPR007813">
    <property type="entry name" value="PilN"/>
</dbReference>
<dbReference type="Proteomes" id="UP000239648">
    <property type="component" value="Unassembled WGS sequence"/>
</dbReference>
<dbReference type="PANTHER" id="PTHR40278">
    <property type="entry name" value="DNA UTILIZATION PROTEIN HOFN"/>
    <property type="match status" value="1"/>
</dbReference>
<reference evidence="4 5" key="2">
    <citation type="submission" date="2018-02" db="EMBL/GenBank/DDBJ databases">
        <title>Subsurface microbial communities from deep shales in Ohio and West Virginia, USA.</title>
        <authorList>
            <person name="Wrighton K."/>
        </authorList>
    </citation>
    <scope>NUCLEOTIDE SEQUENCE [LARGE SCALE GENOMIC DNA]</scope>
    <source>
        <strain evidence="4 5">UTICA-S1B9</strain>
    </source>
</reference>
<feature type="transmembrane region" description="Helical" evidence="2">
    <location>
        <begin position="21"/>
        <end position="44"/>
    </location>
</feature>
<evidence type="ECO:0000313" key="6">
    <source>
        <dbReference type="Proteomes" id="UP000239648"/>
    </source>
</evidence>
<keyword evidence="2" id="KW-0812">Transmembrane</keyword>
<gene>
    <name evidence="4" type="ORF">B0H24_102254</name>
    <name evidence="3" type="ORF">BY455_10974</name>
</gene>
<feature type="coiled-coil region" evidence="1">
    <location>
        <begin position="39"/>
        <end position="76"/>
    </location>
</feature>
<proteinExistence type="predicted"/>
<evidence type="ECO:0000313" key="5">
    <source>
        <dbReference type="Proteomes" id="UP000239446"/>
    </source>
</evidence>
<keyword evidence="2" id="KW-0472">Membrane</keyword>
<comment type="caution">
    <text evidence="4">The sequence shown here is derived from an EMBL/GenBank/DDBJ whole genome shotgun (WGS) entry which is preliminary data.</text>
</comment>
<name>A0A2S6G480_9GAMM</name>
<dbReference type="PANTHER" id="PTHR40278:SF1">
    <property type="entry name" value="DNA UTILIZATION PROTEIN HOFN"/>
    <property type="match status" value="1"/>
</dbReference>